<dbReference type="AlphaFoldDB" id="A0A2P2JVA6"/>
<proteinExistence type="predicted"/>
<dbReference type="EMBL" id="GGEC01016912">
    <property type="protein sequence ID" value="MBW97395.1"/>
    <property type="molecule type" value="Transcribed_RNA"/>
</dbReference>
<name>A0A2P2JVA6_RHIMU</name>
<organism evidence="2">
    <name type="scientific">Rhizophora mucronata</name>
    <name type="common">Asiatic mangrove</name>
    <dbReference type="NCBI Taxonomy" id="61149"/>
    <lineage>
        <taxon>Eukaryota</taxon>
        <taxon>Viridiplantae</taxon>
        <taxon>Streptophyta</taxon>
        <taxon>Embryophyta</taxon>
        <taxon>Tracheophyta</taxon>
        <taxon>Spermatophyta</taxon>
        <taxon>Magnoliopsida</taxon>
        <taxon>eudicotyledons</taxon>
        <taxon>Gunneridae</taxon>
        <taxon>Pentapetalae</taxon>
        <taxon>rosids</taxon>
        <taxon>fabids</taxon>
        <taxon>Malpighiales</taxon>
        <taxon>Rhizophoraceae</taxon>
        <taxon>Rhizophora</taxon>
    </lineage>
</organism>
<feature type="region of interest" description="Disordered" evidence="1">
    <location>
        <begin position="28"/>
        <end position="48"/>
    </location>
</feature>
<protein>
    <submittedName>
        <fullName evidence="2">Uncharacterized protein</fullName>
    </submittedName>
</protein>
<evidence type="ECO:0000256" key="1">
    <source>
        <dbReference type="SAM" id="MobiDB-lite"/>
    </source>
</evidence>
<reference evidence="2" key="1">
    <citation type="submission" date="2018-02" db="EMBL/GenBank/DDBJ databases">
        <title>Rhizophora mucronata_Transcriptome.</title>
        <authorList>
            <person name="Meera S.P."/>
            <person name="Sreeshan A."/>
            <person name="Augustine A."/>
        </authorList>
    </citation>
    <scope>NUCLEOTIDE SEQUENCE</scope>
    <source>
        <tissue evidence="2">Leaf</tissue>
    </source>
</reference>
<sequence>MAASTSYPSPTSLSKAPSLLIFPTAPTSSPLTSPPMLSQAQSLLICRS</sequence>
<evidence type="ECO:0000313" key="2">
    <source>
        <dbReference type="EMBL" id="MBW97395.1"/>
    </source>
</evidence>
<accession>A0A2P2JVA6</accession>